<name>A0A067LUB8_BOTB1</name>
<protein>
    <submittedName>
        <fullName evidence="1">Uncharacterized protein</fullName>
    </submittedName>
</protein>
<dbReference type="InParanoid" id="A0A067LUB8"/>
<dbReference type="HOGENOM" id="CLU_1970171_0_0_1"/>
<sequence>MSPVNRILLHYRPPLHACTLALDMWASAVRHILDPPTPILEAAVMAVEAELAVRPGAAARIRYLSPAWRLRDEPLCAADYAILRPLADAITAAMETHRRFGPLPDDGYVCPCVRCGAARGE</sequence>
<evidence type="ECO:0000313" key="2">
    <source>
        <dbReference type="Proteomes" id="UP000027195"/>
    </source>
</evidence>
<gene>
    <name evidence="1" type="ORF">BOTBODRAFT_182213</name>
</gene>
<dbReference type="EMBL" id="KL198185">
    <property type="protein sequence ID" value="KDQ05805.1"/>
    <property type="molecule type" value="Genomic_DNA"/>
</dbReference>
<evidence type="ECO:0000313" key="1">
    <source>
        <dbReference type="EMBL" id="KDQ05805.1"/>
    </source>
</evidence>
<proteinExistence type="predicted"/>
<organism evidence="1 2">
    <name type="scientific">Botryobasidium botryosum (strain FD-172 SS1)</name>
    <dbReference type="NCBI Taxonomy" id="930990"/>
    <lineage>
        <taxon>Eukaryota</taxon>
        <taxon>Fungi</taxon>
        <taxon>Dikarya</taxon>
        <taxon>Basidiomycota</taxon>
        <taxon>Agaricomycotina</taxon>
        <taxon>Agaricomycetes</taxon>
        <taxon>Cantharellales</taxon>
        <taxon>Botryobasidiaceae</taxon>
        <taxon>Botryobasidium</taxon>
    </lineage>
</organism>
<accession>A0A067LUB8</accession>
<dbReference type="Proteomes" id="UP000027195">
    <property type="component" value="Unassembled WGS sequence"/>
</dbReference>
<reference evidence="2" key="1">
    <citation type="journal article" date="2014" name="Proc. Natl. Acad. Sci. U.S.A.">
        <title>Extensive sampling of basidiomycete genomes demonstrates inadequacy of the white-rot/brown-rot paradigm for wood decay fungi.</title>
        <authorList>
            <person name="Riley R."/>
            <person name="Salamov A.A."/>
            <person name="Brown D.W."/>
            <person name="Nagy L.G."/>
            <person name="Floudas D."/>
            <person name="Held B.W."/>
            <person name="Levasseur A."/>
            <person name="Lombard V."/>
            <person name="Morin E."/>
            <person name="Otillar R."/>
            <person name="Lindquist E.A."/>
            <person name="Sun H."/>
            <person name="LaButti K.M."/>
            <person name="Schmutz J."/>
            <person name="Jabbour D."/>
            <person name="Luo H."/>
            <person name="Baker S.E."/>
            <person name="Pisabarro A.G."/>
            <person name="Walton J.D."/>
            <person name="Blanchette R.A."/>
            <person name="Henrissat B."/>
            <person name="Martin F."/>
            <person name="Cullen D."/>
            <person name="Hibbett D.S."/>
            <person name="Grigoriev I.V."/>
        </authorList>
    </citation>
    <scope>NUCLEOTIDE SEQUENCE [LARGE SCALE GENOMIC DNA]</scope>
    <source>
        <strain evidence="2">FD-172 SS1</strain>
    </source>
</reference>
<keyword evidence="2" id="KW-1185">Reference proteome</keyword>
<dbReference type="AlphaFoldDB" id="A0A067LUB8"/>